<keyword evidence="2" id="KW-1185">Reference proteome</keyword>
<reference evidence="1" key="1">
    <citation type="journal article" date="2025" name="Int. J. Syst. Evol. Microbiol.">
        <title>Inconstantimicrobium mannanitabidum sp. nov., a novel member of the family Clostridiaceae isolated from anoxic soil under the treatment of reductive soil disinfestation.</title>
        <authorList>
            <person name="Ueki A."/>
            <person name="Tonouchi A."/>
            <person name="Honma S."/>
            <person name="Kaku N."/>
            <person name="Ueki K."/>
        </authorList>
    </citation>
    <scope>NUCLEOTIDE SEQUENCE</scope>
    <source>
        <strain evidence="1">TW13</strain>
    </source>
</reference>
<accession>A0ACB5R9T1</accession>
<name>A0ACB5R9T1_9CLOT</name>
<evidence type="ECO:0000313" key="1">
    <source>
        <dbReference type="EMBL" id="GKX65943.1"/>
    </source>
</evidence>
<dbReference type="EMBL" id="BROD01000001">
    <property type="protein sequence ID" value="GKX65943.1"/>
    <property type="molecule type" value="Genomic_DNA"/>
</dbReference>
<protein>
    <submittedName>
        <fullName evidence="1">Uncharacterized protein</fullName>
    </submittedName>
</protein>
<organism evidence="1 2">
    <name type="scientific">Inconstantimicrobium mannanitabidum</name>
    <dbReference type="NCBI Taxonomy" id="1604901"/>
    <lineage>
        <taxon>Bacteria</taxon>
        <taxon>Bacillati</taxon>
        <taxon>Bacillota</taxon>
        <taxon>Clostridia</taxon>
        <taxon>Eubacteriales</taxon>
        <taxon>Clostridiaceae</taxon>
        <taxon>Inconstantimicrobium</taxon>
    </lineage>
</organism>
<evidence type="ECO:0000313" key="2">
    <source>
        <dbReference type="Proteomes" id="UP001058074"/>
    </source>
</evidence>
<dbReference type="Proteomes" id="UP001058074">
    <property type="component" value="Unassembled WGS sequence"/>
</dbReference>
<sequence length="614" mass="71961">MKIKKSIIPVGKTTYTVIQFNYVPYKYKDISTIRNQFIEVLRRQEGILNYIDCLIEEINSTKDIVEARNAVYQYLPKFKEQFKVIEDKSSETIDISCEGKSIVYLSKKESRLENDNLSINILKSINRFYILSAKEKEFEFNINGKVYKSSDVKDELISSEVNNLLYYLAYNAYCKGNSAEALDILSLSLKDKYLSKQVLNSFTPKERESCKKLLLKSVHNRKIELEPKVWTKARLVEGIIEKGEVLESGPCFMDLLEVFEKNEDMFIPISSEKYKRIGKKVVDNYNVFKPNSEEQVVTSFRNLVFSKDKMNISVRYEIQGTVTINPRQAKEVGFDTNIFNAKVFREQTIIKDGDRNIEKFKVLVSEDTLKFLKNLKTKGLFSISKNKNYKLDNHTLIQINICKLPVLSRNYVLESDNLGYVLETYYEQRVAECKQKVIRYFIKSVAQKTQCRFVAKYSKEQIKLLKEYGIDLSGVYSGIDNKVVEESSNEYECRFFEFGLKYFSILPKVDNLLKKMQSTNKKLNKPETIMKEYIEYLRENKIDTSFEKLEKLLEEQKAIIRKNTRILAEIKLAKVLTGVWWEELKLDANDRYIYEKEDKALVIKMFKKNVNKQV</sequence>
<comment type="caution">
    <text evidence="1">The sequence shown here is derived from an EMBL/GenBank/DDBJ whole genome shotgun (WGS) entry which is preliminary data.</text>
</comment>
<proteinExistence type="predicted"/>
<gene>
    <name evidence="1" type="ORF">rsdtw13_12010</name>
</gene>